<feature type="domain" description="CCDC93 coiled-coil" evidence="5">
    <location>
        <begin position="194"/>
        <end position="646"/>
    </location>
</feature>
<dbReference type="InterPro" id="IPR039116">
    <property type="entry name" value="CCDC93"/>
</dbReference>
<comment type="similarity">
    <text evidence="1">Belongs to the CCDC93 family.</text>
</comment>
<feature type="coiled-coil region" evidence="4">
    <location>
        <begin position="439"/>
        <end position="505"/>
    </location>
</feature>
<feature type="coiled-coil region" evidence="4">
    <location>
        <begin position="345"/>
        <end position="402"/>
    </location>
</feature>
<keyword evidence="3 4" id="KW-0175">Coiled coil</keyword>
<dbReference type="EMBL" id="RCHS01002445">
    <property type="protein sequence ID" value="RMX47311.1"/>
    <property type="molecule type" value="Genomic_DNA"/>
</dbReference>
<sequence>MAAATRDSSRFAGVKTFSEKFSQPEVDAEGRVRKIETREDEEQNVKMAETVELLLAAGYFRARIKGLSPFDKVVGGMTWCISVCDFDIDVDLLFQENSTIGQKIALTEKIVAVLPRMKCPHRLEPHQIQGLDFIHIFPVIQWLVKKAIERKEEMGDYIREFSVSQFNKFHSTPQDLEFNTKKPKCINGMRSLKDTYKPRRRYRKPESMAQTDEETQVRTTLLEYGWQYGFSKEQRDKANDYIKMYIYEKEQAEKKKAAGASMPGKMQPVSSGEEDEYVVEQKRLKSLLKGMSVMQGKEGSLSSSAVGSIVGLQSEEISQIASEYAERQAELQEDMEARGERMGGVQAHKRMVASLEKQIAVQEKKLEQASVQEKHNKLQETLSEAEEQLSQVVARGERISEEMEKFNQMENGENASILQKLRSIVAMNENLKKQEQQFRAHCKEEMARLQNNLEKLKSQGSEDDIEEKERLELISKQYEADKAKLEKIRLLLARKNREISSLQRKIDEVPSRAELTQYQRRFVELYNHVAGTHKETKQFFTLYNTLDDTKLYLGKEVNLLNSIHDTFEQGMSSPMNKEQFLKQFDKIVTGIVDNKQRIEKKKAVEKQRRDALNQKYLEIVEQERLYFKTVKDFTEECRKNEVLLSKFKSLQIS</sequence>
<evidence type="ECO:0000256" key="4">
    <source>
        <dbReference type="SAM" id="Coils"/>
    </source>
</evidence>
<evidence type="ECO:0000313" key="7">
    <source>
        <dbReference type="EMBL" id="RMX47311.1"/>
    </source>
</evidence>
<dbReference type="InterPro" id="IPR019159">
    <property type="entry name" value="CCDC93_CC"/>
</dbReference>
<dbReference type="Proteomes" id="UP000275408">
    <property type="component" value="Unassembled WGS sequence"/>
</dbReference>
<reference evidence="7 8" key="1">
    <citation type="journal article" date="2018" name="Sci. Rep.">
        <title>Comparative analysis of the Pocillopora damicornis genome highlights role of immune system in coral evolution.</title>
        <authorList>
            <person name="Cunning R."/>
            <person name="Bay R.A."/>
            <person name="Gillette P."/>
            <person name="Baker A.C."/>
            <person name="Traylor-Knowles N."/>
        </authorList>
    </citation>
    <scope>NUCLEOTIDE SEQUENCE [LARGE SCALE GENOMIC DNA]</scope>
    <source>
        <strain evidence="7">RSMAS</strain>
        <tissue evidence="7">Whole animal</tissue>
    </source>
</reference>
<dbReference type="PANTHER" id="PTHR16441">
    <property type="entry name" value="FIDIPIDINE"/>
    <property type="match status" value="1"/>
</dbReference>
<dbReference type="InterPro" id="IPR048747">
    <property type="entry name" value="CCDC93_N"/>
</dbReference>
<accession>A0A3M6U131</accession>
<dbReference type="OrthoDB" id="16092at2759"/>
<proteinExistence type="inferred from homology"/>
<dbReference type="AlphaFoldDB" id="A0A3M6U131"/>
<evidence type="ECO:0000259" key="5">
    <source>
        <dbReference type="Pfam" id="PF09762"/>
    </source>
</evidence>
<dbReference type="PANTHER" id="PTHR16441:SF0">
    <property type="entry name" value="COILED-COIL DOMAIN-CONTAINING PROTEIN 93"/>
    <property type="match status" value="1"/>
</dbReference>
<evidence type="ECO:0000313" key="8">
    <source>
        <dbReference type="Proteomes" id="UP000275408"/>
    </source>
</evidence>
<dbReference type="STRING" id="46731.A0A3M6U131"/>
<comment type="caution">
    <text evidence="7">The sequence shown here is derived from an EMBL/GenBank/DDBJ whole genome shotgun (WGS) entry which is preliminary data.</text>
</comment>
<evidence type="ECO:0000259" key="6">
    <source>
        <dbReference type="Pfam" id="PF21673"/>
    </source>
</evidence>
<evidence type="ECO:0000256" key="1">
    <source>
        <dbReference type="ARBA" id="ARBA00007219"/>
    </source>
</evidence>
<name>A0A3M6U131_POCDA</name>
<dbReference type="GO" id="GO:0006893">
    <property type="term" value="P:Golgi to plasma membrane transport"/>
    <property type="evidence" value="ECO:0007669"/>
    <property type="project" value="TreeGrafter"/>
</dbReference>
<feature type="domain" description="CCDC93 N-terminal" evidence="6">
    <location>
        <begin position="42"/>
        <end position="148"/>
    </location>
</feature>
<dbReference type="Pfam" id="PF21673">
    <property type="entry name" value="CCDC93_N"/>
    <property type="match status" value="1"/>
</dbReference>
<dbReference type="Pfam" id="PF09762">
    <property type="entry name" value="CCDC93_CC"/>
    <property type="match status" value="1"/>
</dbReference>
<keyword evidence="8" id="KW-1185">Reference proteome</keyword>
<evidence type="ECO:0000256" key="3">
    <source>
        <dbReference type="ARBA" id="ARBA00023054"/>
    </source>
</evidence>
<gene>
    <name evidence="7" type="ORF">pdam_00012651</name>
</gene>
<organism evidence="7 8">
    <name type="scientific">Pocillopora damicornis</name>
    <name type="common">Cauliflower coral</name>
    <name type="synonym">Millepora damicornis</name>
    <dbReference type="NCBI Taxonomy" id="46731"/>
    <lineage>
        <taxon>Eukaryota</taxon>
        <taxon>Metazoa</taxon>
        <taxon>Cnidaria</taxon>
        <taxon>Anthozoa</taxon>
        <taxon>Hexacorallia</taxon>
        <taxon>Scleractinia</taxon>
        <taxon>Astrocoeniina</taxon>
        <taxon>Pocilloporidae</taxon>
        <taxon>Pocillopora</taxon>
    </lineage>
</organism>
<protein>
    <recommendedName>
        <fullName evidence="2">Coiled-coil domain-containing protein 93</fullName>
    </recommendedName>
</protein>
<evidence type="ECO:0000256" key="2">
    <source>
        <dbReference type="ARBA" id="ARBA00016765"/>
    </source>
</evidence>